<dbReference type="Proteomes" id="UP000297948">
    <property type="component" value="Unassembled WGS sequence"/>
</dbReference>
<keyword evidence="2" id="KW-1185">Reference proteome</keyword>
<reference evidence="1 2" key="1">
    <citation type="submission" date="2019-03" db="EMBL/GenBank/DDBJ databases">
        <authorList>
            <person name="Gonzalez-Pimentel J.L."/>
        </authorList>
    </citation>
    <scope>NUCLEOTIDE SEQUENCE [LARGE SCALE GENOMIC DNA]</scope>
    <source>
        <strain evidence="1 2">JCM 31289</strain>
    </source>
</reference>
<evidence type="ECO:0000313" key="1">
    <source>
        <dbReference type="EMBL" id="TGB07857.1"/>
    </source>
</evidence>
<protein>
    <submittedName>
        <fullName evidence="1">Lasso RiPP family leader peptide-containing protein</fullName>
    </submittedName>
</protein>
<accession>A0A4Z0H8A8</accession>
<dbReference type="NCBIfam" id="NF033521">
    <property type="entry name" value="lasso_leader_L3"/>
    <property type="match status" value="1"/>
</dbReference>
<organism evidence="1 2">
    <name type="scientific">Streptomyces palmae</name>
    <dbReference type="NCBI Taxonomy" id="1701085"/>
    <lineage>
        <taxon>Bacteria</taxon>
        <taxon>Bacillati</taxon>
        <taxon>Actinomycetota</taxon>
        <taxon>Actinomycetes</taxon>
        <taxon>Kitasatosporales</taxon>
        <taxon>Streptomycetaceae</taxon>
        <taxon>Streptomyces</taxon>
    </lineage>
</organism>
<proteinExistence type="predicted"/>
<comment type="caution">
    <text evidence="1">The sequence shown here is derived from an EMBL/GenBank/DDBJ whole genome shotgun (WGS) entry which is preliminary data.</text>
</comment>
<dbReference type="AlphaFoldDB" id="A0A4Z0H8A8"/>
<dbReference type="RefSeq" id="WP_135339823.1">
    <property type="nucleotide sequence ID" value="NZ_JBHLTX010000045.1"/>
</dbReference>
<evidence type="ECO:0000313" key="2">
    <source>
        <dbReference type="Proteomes" id="UP000297948"/>
    </source>
</evidence>
<name>A0A4Z0H8A8_9ACTN</name>
<sequence length="40" mass="4434">MVEESVEVYEPPMMVEAGEFAEVTKGQLGFNPDGVLYDII</sequence>
<gene>
    <name evidence="1" type="ORF">E4099_16480</name>
</gene>
<dbReference type="OrthoDB" id="4286794at2"/>
<dbReference type="EMBL" id="SRID01000142">
    <property type="protein sequence ID" value="TGB07857.1"/>
    <property type="molecule type" value="Genomic_DNA"/>
</dbReference>